<keyword evidence="7" id="KW-0285">Flavoprotein</keyword>
<proteinExistence type="inferred from homology"/>
<accession>A0A5B9E896</accession>
<dbReference type="InterPro" id="IPR001100">
    <property type="entry name" value="Pyr_nuc-diS_OxRdtase"/>
</dbReference>
<dbReference type="InterPro" id="IPR016156">
    <property type="entry name" value="FAD/NAD-linked_Rdtase_dimer_sf"/>
</dbReference>
<evidence type="ECO:0000256" key="8">
    <source>
        <dbReference type="ARBA" id="ARBA00022827"/>
    </source>
</evidence>
<feature type="binding site" evidence="13">
    <location>
        <position position="269"/>
    </location>
    <ligand>
        <name>NAD(+)</name>
        <dbReference type="ChEBI" id="CHEBI:57540"/>
    </ligand>
</feature>
<dbReference type="Gene3D" id="3.30.390.30">
    <property type="match status" value="1"/>
</dbReference>
<keyword evidence="13" id="KW-0547">Nucleotide-binding</keyword>
<comment type="similarity">
    <text evidence="3">Belongs to the class-I pyridine nucleotide-disulfide oxidoreductase family.</text>
</comment>
<dbReference type="GO" id="GO:0005829">
    <property type="term" value="C:cytosol"/>
    <property type="evidence" value="ECO:0007669"/>
    <property type="project" value="TreeGrafter"/>
</dbReference>
<dbReference type="PRINTS" id="PR00368">
    <property type="entry name" value="FADPNR"/>
</dbReference>
<evidence type="ECO:0000256" key="6">
    <source>
        <dbReference type="ARBA" id="ARBA00022490"/>
    </source>
</evidence>
<dbReference type="EC" id="1.6.1.1" evidence="4"/>
<evidence type="ECO:0000256" key="3">
    <source>
        <dbReference type="ARBA" id="ARBA00007532"/>
    </source>
</evidence>
<feature type="binding site" evidence="13">
    <location>
        <begin position="181"/>
        <end position="188"/>
    </location>
    <ligand>
        <name>NAD(+)</name>
        <dbReference type="ChEBI" id="CHEBI:57540"/>
    </ligand>
</feature>
<evidence type="ECO:0000259" key="14">
    <source>
        <dbReference type="Pfam" id="PF02852"/>
    </source>
</evidence>
<dbReference type="PIRSF" id="PIRSF000350">
    <property type="entry name" value="Mercury_reductase_MerA"/>
    <property type="match status" value="1"/>
</dbReference>
<dbReference type="KEGG" id="talb:FTW19_04840"/>
<gene>
    <name evidence="16" type="ORF">FTW19_04840</name>
</gene>
<dbReference type="SUPFAM" id="SSF51905">
    <property type="entry name" value="FAD/NAD(P)-binding domain"/>
    <property type="match status" value="1"/>
</dbReference>
<protein>
    <recommendedName>
        <fullName evidence="5">Soluble pyridine nucleotide transhydrogenase</fullName>
        <ecNumber evidence="4">1.6.1.1</ecNumber>
    </recommendedName>
    <alternativeName>
        <fullName evidence="12">NAD(P)(+) transhydrogenase [B-specific]</fullName>
    </alternativeName>
</protein>
<dbReference type="EMBL" id="CP042806">
    <property type="protein sequence ID" value="QEE27395.1"/>
    <property type="molecule type" value="Genomic_DNA"/>
</dbReference>
<dbReference type="GO" id="GO:0050660">
    <property type="term" value="F:flavin adenine dinucleotide binding"/>
    <property type="evidence" value="ECO:0007669"/>
    <property type="project" value="TreeGrafter"/>
</dbReference>
<dbReference type="Pfam" id="PF02852">
    <property type="entry name" value="Pyr_redox_dim"/>
    <property type="match status" value="1"/>
</dbReference>
<dbReference type="PANTHER" id="PTHR22912:SF93">
    <property type="entry name" value="SOLUBLE PYRIDINE NUCLEOTIDE TRANSHYDROGENASE"/>
    <property type="match status" value="1"/>
</dbReference>
<keyword evidence="8 13" id="KW-0274">FAD</keyword>
<evidence type="ECO:0000256" key="2">
    <source>
        <dbReference type="ARBA" id="ARBA00004496"/>
    </source>
</evidence>
<dbReference type="InterPro" id="IPR050151">
    <property type="entry name" value="Class-I_Pyr_Nuc-Dis_Oxidored"/>
</dbReference>
<comment type="cofactor">
    <cofactor evidence="13">
        <name>FAD</name>
        <dbReference type="ChEBI" id="CHEBI:57692"/>
    </cofactor>
    <text evidence="13">Binds 1 FAD per subunit.</text>
</comment>
<keyword evidence="10 16" id="KW-0560">Oxidoreductase</keyword>
<comment type="function">
    <text evidence="1">Conversion of NADPH, generated by peripheral catabolic pathways, to NADH, which can enter the respiratory chain for energy generation.</text>
</comment>
<dbReference type="OrthoDB" id="9800167at2"/>
<evidence type="ECO:0000256" key="12">
    <source>
        <dbReference type="ARBA" id="ARBA00031183"/>
    </source>
</evidence>
<dbReference type="NCBIfam" id="NF003585">
    <property type="entry name" value="PRK05249.1"/>
    <property type="match status" value="1"/>
</dbReference>
<dbReference type="InterPro" id="IPR036188">
    <property type="entry name" value="FAD/NAD-bd_sf"/>
</dbReference>
<dbReference type="GO" id="GO:0004148">
    <property type="term" value="F:dihydrolipoyl dehydrogenase (NADH) activity"/>
    <property type="evidence" value="ECO:0007669"/>
    <property type="project" value="TreeGrafter"/>
</dbReference>
<keyword evidence="11 13" id="KW-0520">NAD</keyword>
<keyword evidence="9" id="KW-0521">NADP</keyword>
<evidence type="ECO:0000313" key="17">
    <source>
        <dbReference type="Proteomes" id="UP000321820"/>
    </source>
</evidence>
<feature type="binding site" evidence="13">
    <location>
        <position position="310"/>
    </location>
    <ligand>
        <name>FAD</name>
        <dbReference type="ChEBI" id="CHEBI:57692"/>
    </ligand>
</feature>
<feature type="domain" description="FAD/NAD(P)-binding" evidence="15">
    <location>
        <begin position="5"/>
        <end position="325"/>
    </location>
</feature>
<feature type="binding site" evidence="13">
    <location>
        <position position="204"/>
    </location>
    <ligand>
        <name>NAD(+)</name>
        <dbReference type="ChEBI" id="CHEBI:57540"/>
    </ligand>
</feature>
<dbReference type="AlphaFoldDB" id="A0A5B9E896"/>
<dbReference type="RefSeq" id="WP_147646587.1">
    <property type="nucleotide sequence ID" value="NZ_CP042806.1"/>
</dbReference>
<dbReference type="FunFam" id="3.30.390.30:FF:000001">
    <property type="entry name" value="Dihydrolipoyl dehydrogenase"/>
    <property type="match status" value="1"/>
</dbReference>
<dbReference type="InterPro" id="IPR023753">
    <property type="entry name" value="FAD/NAD-binding_dom"/>
</dbReference>
<evidence type="ECO:0000256" key="13">
    <source>
        <dbReference type="PIRSR" id="PIRSR000350-3"/>
    </source>
</evidence>
<evidence type="ECO:0000256" key="10">
    <source>
        <dbReference type="ARBA" id="ARBA00023002"/>
    </source>
</evidence>
<dbReference type="GO" id="GO:0003957">
    <property type="term" value="F:NAD(P)+ transhydrogenase (Si-specific) activity"/>
    <property type="evidence" value="ECO:0007669"/>
    <property type="project" value="UniProtKB-EC"/>
</dbReference>
<evidence type="ECO:0000256" key="9">
    <source>
        <dbReference type="ARBA" id="ARBA00022857"/>
    </source>
</evidence>
<dbReference type="GO" id="GO:0006103">
    <property type="term" value="P:2-oxoglutarate metabolic process"/>
    <property type="evidence" value="ECO:0007669"/>
    <property type="project" value="TreeGrafter"/>
</dbReference>
<dbReference type="PRINTS" id="PR00411">
    <property type="entry name" value="PNDRDTASEI"/>
</dbReference>
<comment type="subcellular location">
    <subcellularLocation>
        <location evidence="2">Cytoplasm</location>
    </subcellularLocation>
</comment>
<evidence type="ECO:0000259" key="15">
    <source>
        <dbReference type="Pfam" id="PF07992"/>
    </source>
</evidence>
<keyword evidence="17" id="KW-1185">Reference proteome</keyword>
<feature type="binding site" evidence="13">
    <location>
        <position position="52"/>
    </location>
    <ligand>
        <name>FAD</name>
        <dbReference type="ChEBI" id="CHEBI:57692"/>
    </ligand>
</feature>
<dbReference type="SUPFAM" id="SSF55424">
    <property type="entry name" value="FAD/NAD-linked reductases, dimerisation (C-terminal) domain"/>
    <property type="match status" value="1"/>
</dbReference>
<sequence>MSSVYDLIVIGSGPAGQRAAIHGAKLGKRVALVENREVVGGACINTGTIPSKTMREAVLHLSGYNYRSIYGMNYRVKERITMADLAFRVQHVIKTEIDVTQAQLSRNNIEVLTGSASFEDPTHVRVSNSRGTTVYEAAATLIATGTKPATSPKVPINGTTIINSDLVLDLKTLPKTMIIVGGGVIGVEYTCMFAALGVRCTLIERRPRLLEFADQEIVESLSYHLRDSRVTMRLNEEVESVESMDDGTVVANLESKKKVTGDTLLYAVGRQGNVDELNLPAIGVEADNRGRIPVDKDFRTKCPNIFAAGDVIGFPSLASVSMEQGRVASARAFGDETILSNPSYYPYGIYTIPEISFIGKTEEQLTEEDVPYEVGVAYYREIARGQIRGDTTGRLKLIFHRENHSLLGVHIIGEGASELLHIGQAVMALGGTIEYFVDTVFNYPTLAECYKVAAFNGLNRVSKLD</sequence>
<dbReference type="InterPro" id="IPR004099">
    <property type="entry name" value="Pyr_nucl-diS_OxRdtase_dimer"/>
</dbReference>
<evidence type="ECO:0000256" key="11">
    <source>
        <dbReference type="ARBA" id="ARBA00023027"/>
    </source>
</evidence>
<evidence type="ECO:0000256" key="7">
    <source>
        <dbReference type="ARBA" id="ARBA00022630"/>
    </source>
</evidence>
<dbReference type="PANTHER" id="PTHR22912">
    <property type="entry name" value="DISULFIDE OXIDOREDUCTASE"/>
    <property type="match status" value="1"/>
</dbReference>
<dbReference type="Pfam" id="PF07992">
    <property type="entry name" value="Pyr_redox_2"/>
    <property type="match status" value="1"/>
</dbReference>
<name>A0A5B9E896_9BACT</name>
<keyword evidence="6" id="KW-0963">Cytoplasm</keyword>
<dbReference type="Proteomes" id="UP000321820">
    <property type="component" value="Chromosome"/>
</dbReference>
<feature type="domain" description="Pyridine nucleotide-disulphide oxidoreductase dimerisation" evidence="14">
    <location>
        <begin position="346"/>
        <end position="453"/>
    </location>
</feature>
<organism evidence="16 17">
    <name type="scientific">Terriglobus albidus</name>
    <dbReference type="NCBI Taxonomy" id="1592106"/>
    <lineage>
        <taxon>Bacteria</taxon>
        <taxon>Pseudomonadati</taxon>
        <taxon>Acidobacteriota</taxon>
        <taxon>Terriglobia</taxon>
        <taxon>Terriglobales</taxon>
        <taxon>Acidobacteriaceae</taxon>
        <taxon>Terriglobus</taxon>
    </lineage>
</organism>
<reference evidence="16 17" key="1">
    <citation type="submission" date="2019-08" db="EMBL/GenBank/DDBJ databases">
        <title>Complete genome sequence of Terriglobus albidus strain ORNL.</title>
        <authorList>
            <person name="Podar M."/>
        </authorList>
    </citation>
    <scope>NUCLEOTIDE SEQUENCE [LARGE SCALE GENOMIC DNA]</scope>
    <source>
        <strain evidence="16 17">ORNL</strain>
    </source>
</reference>
<evidence type="ECO:0000256" key="1">
    <source>
        <dbReference type="ARBA" id="ARBA00002842"/>
    </source>
</evidence>
<dbReference type="Gene3D" id="3.50.50.60">
    <property type="entry name" value="FAD/NAD(P)-binding domain"/>
    <property type="match status" value="2"/>
</dbReference>
<evidence type="ECO:0000256" key="5">
    <source>
        <dbReference type="ARBA" id="ARBA00016603"/>
    </source>
</evidence>
<evidence type="ECO:0000313" key="16">
    <source>
        <dbReference type="EMBL" id="QEE27395.1"/>
    </source>
</evidence>
<evidence type="ECO:0000256" key="4">
    <source>
        <dbReference type="ARBA" id="ARBA00012772"/>
    </source>
</evidence>